<gene>
    <name evidence="4" type="ORF">EW146_g7102</name>
</gene>
<organism evidence="4 5">
    <name type="scientific">Bondarzewia mesenterica</name>
    <dbReference type="NCBI Taxonomy" id="1095465"/>
    <lineage>
        <taxon>Eukaryota</taxon>
        <taxon>Fungi</taxon>
        <taxon>Dikarya</taxon>
        <taxon>Basidiomycota</taxon>
        <taxon>Agaricomycotina</taxon>
        <taxon>Agaricomycetes</taxon>
        <taxon>Russulales</taxon>
        <taxon>Bondarzewiaceae</taxon>
        <taxon>Bondarzewia</taxon>
    </lineage>
</organism>
<protein>
    <recommendedName>
        <fullName evidence="3">C2H2-type domain-containing protein</fullName>
    </recommendedName>
</protein>
<dbReference type="GO" id="GO:0008270">
    <property type="term" value="F:zinc ion binding"/>
    <property type="evidence" value="ECO:0007669"/>
    <property type="project" value="UniProtKB-KW"/>
</dbReference>
<feature type="compositionally biased region" description="Basic and acidic residues" evidence="2">
    <location>
        <begin position="254"/>
        <end position="264"/>
    </location>
</feature>
<dbReference type="InterPro" id="IPR036236">
    <property type="entry name" value="Znf_C2H2_sf"/>
</dbReference>
<comment type="caution">
    <text evidence="4">The sequence shown here is derived from an EMBL/GenBank/DDBJ whole genome shotgun (WGS) entry which is preliminary data.</text>
</comment>
<dbReference type="Gene3D" id="3.30.160.60">
    <property type="entry name" value="Classic Zinc Finger"/>
    <property type="match status" value="1"/>
</dbReference>
<dbReference type="InterPro" id="IPR013087">
    <property type="entry name" value="Znf_C2H2_type"/>
</dbReference>
<feature type="region of interest" description="Disordered" evidence="2">
    <location>
        <begin position="234"/>
        <end position="286"/>
    </location>
</feature>
<feature type="domain" description="C2H2-type" evidence="3">
    <location>
        <begin position="400"/>
        <end position="420"/>
    </location>
</feature>
<keyword evidence="1" id="KW-0863">Zinc-finger</keyword>
<dbReference type="EMBL" id="SGPL01000389">
    <property type="protein sequence ID" value="THH13073.1"/>
    <property type="molecule type" value="Genomic_DNA"/>
</dbReference>
<keyword evidence="1" id="KW-0479">Metal-binding</keyword>
<reference evidence="4 5" key="1">
    <citation type="submission" date="2019-02" db="EMBL/GenBank/DDBJ databases">
        <title>Genome sequencing of the rare red list fungi Bondarzewia mesenterica.</title>
        <authorList>
            <person name="Buettner E."/>
            <person name="Kellner H."/>
        </authorList>
    </citation>
    <scope>NUCLEOTIDE SEQUENCE [LARGE SCALE GENOMIC DNA]</scope>
    <source>
        <strain evidence="4 5">DSM 108281</strain>
    </source>
</reference>
<evidence type="ECO:0000256" key="2">
    <source>
        <dbReference type="SAM" id="MobiDB-lite"/>
    </source>
</evidence>
<name>A0A4V3XEC5_9AGAM</name>
<dbReference type="SUPFAM" id="SSF57667">
    <property type="entry name" value="beta-beta-alpha zinc fingers"/>
    <property type="match status" value="1"/>
</dbReference>
<keyword evidence="1" id="KW-0862">Zinc</keyword>
<keyword evidence="5" id="KW-1185">Reference proteome</keyword>
<dbReference type="Proteomes" id="UP000310158">
    <property type="component" value="Unassembled WGS sequence"/>
</dbReference>
<evidence type="ECO:0000313" key="5">
    <source>
        <dbReference type="Proteomes" id="UP000310158"/>
    </source>
</evidence>
<dbReference type="AlphaFoldDB" id="A0A4V3XEC5"/>
<evidence type="ECO:0000259" key="3">
    <source>
        <dbReference type="PROSITE" id="PS50157"/>
    </source>
</evidence>
<dbReference type="SMART" id="SM00355">
    <property type="entry name" value="ZnF_C2H2"/>
    <property type="match status" value="2"/>
</dbReference>
<accession>A0A4V3XEC5</accession>
<evidence type="ECO:0000256" key="1">
    <source>
        <dbReference type="PROSITE-ProRule" id="PRU00042"/>
    </source>
</evidence>
<evidence type="ECO:0000313" key="4">
    <source>
        <dbReference type="EMBL" id="THH13073.1"/>
    </source>
</evidence>
<proteinExistence type="predicted"/>
<sequence length="441" mass="49684">MMQIQRNPSNLSEPVQSLTVFALHSLPCDQFPNPIEKIWNSTSLPITWARFPWTKLTGHSATPATLTSPPPHINCFQSRTSCHRVFTASKVADISASACMKATDASVLTNEPQFPELFLPPDLQQRIVQSFPAGSDDEPSYEVHNPGGELGSDFGGTLVNVEPNITHWPINDELNVLAGQSSTHDPSSSPVLLTFFVFDIIMPGNFHPDACRRSHPSTPAYFYNRLLTLPSQKATPHWQEPASVHAPGVKRKRSKEDEKYEETQPMKTRKRRRKVQNTEGSEPEVQSRRLIKALPRTNTIFKNAVPEEGILVQDSISDVMPSHATGPSDPPIDKRMMEETRRRWLEKAKEDAERVKLAEDEFHCPYKPGCKSKPFARKSDLRRHVSQTLTHRPDGIDGAYICDACGLSFDRYSSLTRHQRHSCRVMMQMTSRVCGYGETTK</sequence>
<dbReference type="OrthoDB" id="6077919at2759"/>
<dbReference type="PROSITE" id="PS50157">
    <property type="entry name" value="ZINC_FINGER_C2H2_2"/>
    <property type="match status" value="1"/>
</dbReference>